<reference evidence="7" key="1">
    <citation type="submission" date="2022-01" db="EMBL/GenBank/DDBJ databases">
        <authorList>
            <person name="King R."/>
        </authorList>
    </citation>
    <scope>NUCLEOTIDE SEQUENCE</scope>
</reference>
<evidence type="ECO:0000313" key="8">
    <source>
        <dbReference type="Proteomes" id="UP001153709"/>
    </source>
</evidence>
<feature type="transmembrane region" description="Helical" evidence="6">
    <location>
        <begin position="80"/>
        <end position="102"/>
    </location>
</feature>
<organism evidence="7 8">
    <name type="scientific">Diabrotica balteata</name>
    <name type="common">Banded cucumber beetle</name>
    <dbReference type="NCBI Taxonomy" id="107213"/>
    <lineage>
        <taxon>Eukaryota</taxon>
        <taxon>Metazoa</taxon>
        <taxon>Ecdysozoa</taxon>
        <taxon>Arthropoda</taxon>
        <taxon>Hexapoda</taxon>
        <taxon>Insecta</taxon>
        <taxon>Pterygota</taxon>
        <taxon>Neoptera</taxon>
        <taxon>Endopterygota</taxon>
        <taxon>Coleoptera</taxon>
        <taxon>Polyphaga</taxon>
        <taxon>Cucujiformia</taxon>
        <taxon>Chrysomeloidea</taxon>
        <taxon>Chrysomelidae</taxon>
        <taxon>Galerucinae</taxon>
        <taxon>Diabroticina</taxon>
        <taxon>Diabroticites</taxon>
        <taxon>Diabrotica</taxon>
    </lineage>
</organism>
<dbReference type="OrthoDB" id="6625921at2759"/>
<feature type="transmembrane region" description="Helical" evidence="6">
    <location>
        <begin position="283"/>
        <end position="304"/>
    </location>
</feature>
<feature type="transmembrane region" description="Helical" evidence="6">
    <location>
        <begin position="122"/>
        <end position="146"/>
    </location>
</feature>
<evidence type="ECO:0000256" key="5">
    <source>
        <dbReference type="ARBA" id="ARBA00023136"/>
    </source>
</evidence>
<feature type="transmembrane region" description="Helical" evidence="6">
    <location>
        <begin position="212"/>
        <end position="229"/>
    </location>
</feature>
<dbReference type="GO" id="GO:0005886">
    <property type="term" value="C:plasma membrane"/>
    <property type="evidence" value="ECO:0007669"/>
    <property type="project" value="UniProtKB-SubCell"/>
</dbReference>
<accession>A0A9N9TBD2</accession>
<evidence type="ECO:0000256" key="3">
    <source>
        <dbReference type="ARBA" id="ARBA00022692"/>
    </source>
</evidence>
<name>A0A9N9TBD2_DIABA</name>
<protein>
    <recommendedName>
        <fullName evidence="6">Gustatory receptor</fullName>
    </recommendedName>
</protein>
<keyword evidence="8" id="KW-1185">Reference proteome</keyword>
<feature type="transmembrane region" description="Helical" evidence="6">
    <location>
        <begin position="179"/>
        <end position="200"/>
    </location>
</feature>
<keyword evidence="3 6" id="KW-0812">Transmembrane</keyword>
<comment type="subcellular location">
    <subcellularLocation>
        <location evidence="1 6">Cell membrane</location>
        <topology evidence="1 6">Multi-pass membrane protein</topology>
    </subcellularLocation>
</comment>
<dbReference type="GO" id="GO:0050909">
    <property type="term" value="P:sensory perception of taste"/>
    <property type="evidence" value="ECO:0007669"/>
    <property type="project" value="InterPro"/>
</dbReference>
<dbReference type="Pfam" id="PF08395">
    <property type="entry name" value="7tm_7"/>
    <property type="match status" value="1"/>
</dbReference>
<evidence type="ECO:0000256" key="1">
    <source>
        <dbReference type="ARBA" id="ARBA00004651"/>
    </source>
</evidence>
<comment type="similarity">
    <text evidence="6">Belongs to the insect chemoreceptor superfamily. Gustatory receptor (GR) family.</text>
</comment>
<dbReference type="InterPro" id="IPR013604">
    <property type="entry name" value="7TM_chemorcpt"/>
</dbReference>
<dbReference type="Proteomes" id="UP001153709">
    <property type="component" value="Chromosome 8"/>
</dbReference>
<keyword evidence="6" id="KW-0807">Transducer</keyword>
<proteinExistence type="inferred from homology"/>
<dbReference type="GO" id="GO:0007165">
    <property type="term" value="P:signal transduction"/>
    <property type="evidence" value="ECO:0007669"/>
    <property type="project" value="UniProtKB-KW"/>
</dbReference>
<evidence type="ECO:0000313" key="7">
    <source>
        <dbReference type="EMBL" id="CAG9839493.1"/>
    </source>
</evidence>
<feature type="transmembrane region" description="Helical" evidence="6">
    <location>
        <begin position="324"/>
        <end position="342"/>
    </location>
</feature>
<comment type="function">
    <text evidence="6">Gustatory receptor which mediates acceptance or avoidance behavior, depending on its substrates.</text>
</comment>
<keyword evidence="2 6" id="KW-1003">Cell membrane</keyword>
<sequence>MEVSTFEELYEDELKTIGFKKFIRSARAQGIAKRAHLDSSDGQVIDDHDQFYRDHKLLLALFRILGVMPIQRGKIGKITFGWLSGPMIYAYVFYVVTTVMVLLVGYERVDILLNKSKKFDEYIYSIIFIIFLVPHFWIPFVGWGVAKEVCDYKNGWGFYQLHYYKIVGRNLKFPHLSTLIVIISLGCLIVAVMLLLTLSALLDGFTLYHTTAYFHIITMINMNCALWYINCRAIGNASHALADSFQEDIDQHCSAYMIANYRILWLELSELLQAIGNAYARTYATYSLFMITNITVAIELFLTAIRLNPPTVSLKGFSDVNRRLVTSSVATIAIYLVILLQFKISLVNLHNP</sequence>
<gene>
    <name evidence="7" type="ORF">DIABBA_LOCUS12256</name>
</gene>
<keyword evidence="5 6" id="KW-0472">Membrane</keyword>
<evidence type="ECO:0000256" key="6">
    <source>
        <dbReference type="RuleBase" id="RU363108"/>
    </source>
</evidence>
<evidence type="ECO:0000256" key="4">
    <source>
        <dbReference type="ARBA" id="ARBA00022989"/>
    </source>
</evidence>
<dbReference type="AlphaFoldDB" id="A0A9N9TBD2"/>
<comment type="caution">
    <text evidence="6">Lacks conserved residue(s) required for the propagation of feature annotation.</text>
</comment>
<keyword evidence="4 6" id="KW-1133">Transmembrane helix</keyword>
<dbReference type="EMBL" id="OU898283">
    <property type="protein sequence ID" value="CAG9839493.1"/>
    <property type="molecule type" value="Genomic_DNA"/>
</dbReference>
<keyword evidence="6" id="KW-0675">Receptor</keyword>
<evidence type="ECO:0000256" key="2">
    <source>
        <dbReference type="ARBA" id="ARBA00022475"/>
    </source>
</evidence>